<evidence type="ECO:0000313" key="3">
    <source>
        <dbReference type="Proteomes" id="UP001374584"/>
    </source>
</evidence>
<accession>A0AAN9KZ82</accession>
<name>A0AAN9KZ82_PHACN</name>
<evidence type="ECO:0000313" key="2">
    <source>
        <dbReference type="EMBL" id="KAK7325803.1"/>
    </source>
</evidence>
<evidence type="ECO:0000313" key="1">
    <source>
        <dbReference type="EMBL" id="KAK7325721.1"/>
    </source>
</evidence>
<proteinExistence type="predicted"/>
<protein>
    <submittedName>
        <fullName evidence="1">Uncharacterized protein</fullName>
    </submittedName>
</protein>
<organism evidence="1 3">
    <name type="scientific">Phaseolus coccineus</name>
    <name type="common">Scarlet runner bean</name>
    <name type="synonym">Phaseolus multiflorus</name>
    <dbReference type="NCBI Taxonomy" id="3886"/>
    <lineage>
        <taxon>Eukaryota</taxon>
        <taxon>Viridiplantae</taxon>
        <taxon>Streptophyta</taxon>
        <taxon>Embryophyta</taxon>
        <taxon>Tracheophyta</taxon>
        <taxon>Spermatophyta</taxon>
        <taxon>Magnoliopsida</taxon>
        <taxon>eudicotyledons</taxon>
        <taxon>Gunneridae</taxon>
        <taxon>Pentapetalae</taxon>
        <taxon>rosids</taxon>
        <taxon>fabids</taxon>
        <taxon>Fabales</taxon>
        <taxon>Fabaceae</taxon>
        <taxon>Papilionoideae</taxon>
        <taxon>50 kb inversion clade</taxon>
        <taxon>NPAAA clade</taxon>
        <taxon>indigoferoid/millettioid clade</taxon>
        <taxon>Phaseoleae</taxon>
        <taxon>Phaseolus</taxon>
    </lineage>
</organism>
<gene>
    <name evidence="2" type="ORF">VNO80_33848</name>
    <name evidence="1" type="ORF">VNO80_33990</name>
</gene>
<dbReference type="AlphaFoldDB" id="A0AAN9KZ82"/>
<comment type="caution">
    <text evidence="1">The sequence shown here is derived from an EMBL/GenBank/DDBJ whole genome shotgun (WGS) entry which is preliminary data.</text>
</comment>
<dbReference type="EMBL" id="JAYMYR010000104">
    <property type="protein sequence ID" value="KAK7325803.1"/>
    <property type="molecule type" value="Genomic_DNA"/>
</dbReference>
<dbReference type="Proteomes" id="UP001374584">
    <property type="component" value="Unassembled WGS sequence"/>
</dbReference>
<sequence>MKTKLLECCFERAVPRGGEPSSLLDRVNLGAVFSVMLSYTPVELDFFFQALQAVLQPSLSLRCRRIVFQPLTLNPFQWAKSIHQSGAEEALFQVFKLEKLFDLPQEEERKEASELLRGQSPYLFSASHRVLVLKHASLGSSIL</sequence>
<dbReference type="EMBL" id="JAYMYR010000106">
    <property type="protein sequence ID" value="KAK7325721.1"/>
    <property type="molecule type" value="Genomic_DNA"/>
</dbReference>
<reference evidence="1 3" key="1">
    <citation type="submission" date="2024-01" db="EMBL/GenBank/DDBJ databases">
        <title>The genomes of 5 underutilized Papilionoideae crops provide insights into root nodulation and disease resistanc.</title>
        <authorList>
            <person name="Jiang F."/>
        </authorList>
    </citation>
    <scope>NUCLEOTIDE SEQUENCE [LARGE SCALE GENOMIC DNA]</scope>
    <source>
        <strain evidence="1">JINMINGXINNONG_FW02</strain>
        <tissue evidence="1">Leaves</tissue>
    </source>
</reference>
<keyword evidence="3" id="KW-1185">Reference proteome</keyword>